<comment type="caution">
    <text evidence="2">The sequence shown here is derived from an EMBL/GenBank/DDBJ whole genome shotgun (WGS) entry which is preliminary data.</text>
</comment>
<proteinExistence type="predicted"/>
<dbReference type="AlphaFoldDB" id="A0AAN7F8T9"/>
<evidence type="ECO:0000313" key="3">
    <source>
        <dbReference type="Proteomes" id="UP001324115"/>
    </source>
</evidence>
<keyword evidence="3" id="KW-1185">Reference proteome</keyword>
<sequence>MERENQHKRAREGDDEEYRYCSKKIYAEKQDSSKGVDLNDVNDDKDSEKTSCDSSLALDEGVFDFPWLKDGMISKSEDWKLEDTFSSSLYDTSSTNEAGIDEFPAGQCLCQTPEPAVLLNKPDDHEEKFDDNLRRPQEDDGLGCIWTSLLSEPLQQGGI</sequence>
<evidence type="ECO:0000313" key="2">
    <source>
        <dbReference type="EMBL" id="KAK4588727.1"/>
    </source>
</evidence>
<accession>A0AAN7F8T9</accession>
<feature type="compositionally biased region" description="Basic and acidic residues" evidence="1">
    <location>
        <begin position="42"/>
        <end position="51"/>
    </location>
</feature>
<gene>
    <name evidence="2" type="ORF">RGQ29_019656</name>
</gene>
<protein>
    <submittedName>
        <fullName evidence="2">Uncharacterized protein</fullName>
    </submittedName>
</protein>
<reference evidence="2 3" key="1">
    <citation type="journal article" date="2023" name="G3 (Bethesda)">
        <title>A haplotype-resolved chromosome-scale genome for Quercus rubra L. provides insights into the genetics of adaptive traits for red oak species.</title>
        <authorList>
            <person name="Kapoor B."/>
            <person name="Jenkins J."/>
            <person name="Schmutz J."/>
            <person name="Zhebentyayeva T."/>
            <person name="Kuelheim C."/>
            <person name="Coggeshall M."/>
            <person name="Heim C."/>
            <person name="Lasky J.R."/>
            <person name="Leites L."/>
            <person name="Islam-Faridi N."/>
            <person name="Romero-Severson J."/>
            <person name="DeLeo V.L."/>
            <person name="Lucas S.M."/>
            <person name="Lazic D."/>
            <person name="Gailing O."/>
            <person name="Carlson J."/>
            <person name="Staton M."/>
        </authorList>
    </citation>
    <scope>NUCLEOTIDE SEQUENCE [LARGE SCALE GENOMIC DNA]</scope>
    <source>
        <strain evidence="2">Pseudo-F2</strain>
    </source>
</reference>
<dbReference type="EMBL" id="JAXUIC010000005">
    <property type="protein sequence ID" value="KAK4588726.1"/>
    <property type="molecule type" value="Genomic_DNA"/>
</dbReference>
<feature type="region of interest" description="Disordered" evidence="1">
    <location>
        <begin position="30"/>
        <end position="52"/>
    </location>
</feature>
<evidence type="ECO:0000256" key="1">
    <source>
        <dbReference type="SAM" id="MobiDB-lite"/>
    </source>
</evidence>
<dbReference type="EMBL" id="JAXUIC010000005">
    <property type="protein sequence ID" value="KAK4588725.1"/>
    <property type="molecule type" value="Genomic_DNA"/>
</dbReference>
<organism evidence="2 3">
    <name type="scientific">Quercus rubra</name>
    <name type="common">Northern red oak</name>
    <name type="synonym">Quercus borealis</name>
    <dbReference type="NCBI Taxonomy" id="3512"/>
    <lineage>
        <taxon>Eukaryota</taxon>
        <taxon>Viridiplantae</taxon>
        <taxon>Streptophyta</taxon>
        <taxon>Embryophyta</taxon>
        <taxon>Tracheophyta</taxon>
        <taxon>Spermatophyta</taxon>
        <taxon>Magnoliopsida</taxon>
        <taxon>eudicotyledons</taxon>
        <taxon>Gunneridae</taxon>
        <taxon>Pentapetalae</taxon>
        <taxon>rosids</taxon>
        <taxon>fabids</taxon>
        <taxon>Fagales</taxon>
        <taxon>Fagaceae</taxon>
        <taxon>Quercus</taxon>
    </lineage>
</organism>
<dbReference type="Proteomes" id="UP001324115">
    <property type="component" value="Unassembled WGS sequence"/>
</dbReference>
<dbReference type="EMBL" id="JAXUIC010000005">
    <property type="protein sequence ID" value="KAK4588727.1"/>
    <property type="molecule type" value="Genomic_DNA"/>
</dbReference>
<name>A0AAN7F8T9_QUERU</name>